<comment type="caution">
    <text evidence="2">The sequence shown here is derived from an EMBL/GenBank/DDBJ whole genome shotgun (WGS) entry which is preliminary data.</text>
</comment>
<dbReference type="OrthoDB" id="5574475at2"/>
<name>A0A177NRQ7_9GAMM</name>
<evidence type="ECO:0000256" key="1">
    <source>
        <dbReference type="SAM" id="MobiDB-lite"/>
    </source>
</evidence>
<dbReference type="EMBL" id="LUUK01000151">
    <property type="protein sequence ID" value="OAI19983.1"/>
    <property type="molecule type" value="Genomic_DNA"/>
</dbReference>
<dbReference type="Proteomes" id="UP000077628">
    <property type="component" value="Unassembled WGS sequence"/>
</dbReference>
<evidence type="ECO:0000313" key="3">
    <source>
        <dbReference type="Proteomes" id="UP000077628"/>
    </source>
</evidence>
<gene>
    <name evidence="2" type="ORF">A1355_03285</name>
</gene>
<protein>
    <submittedName>
        <fullName evidence="2">Uncharacterized protein</fullName>
    </submittedName>
</protein>
<reference evidence="3" key="1">
    <citation type="submission" date="2016-03" db="EMBL/GenBank/DDBJ databases">
        <authorList>
            <person name="Heylen K."/>
            <person name="De Vos P."/>
            <person name="Vekeman B."/>
        </authorList>
    </citation>
    <scope>NUCLEOTIDE SEQUENCE [LARGE SCALE GENOMIC DNA]</scope>
    <source>
        <strain evidence="3">R-45383</strain>
    </source>
</reference>
<feature type="compositionally biased region" description="Polar residues" evidence="1">
    <location>
        <begin position="1"/>
        <end position="10"/>
    </location>
</feature>
<dbReference type="RefSeq" id="WP_064027566.1">
    <property type="nucleotide sequence ID" value="NZ_LUUK01000151.1"/>
</dbReference>
<feature type="compositionally biased region" description="Basic and acidic residues" evidence="1">
    <location>
        <begin position="29"/>
        <end position="39"/>
    </location>
</feature>
<proteinExistence type="predicted"/>
<organism evidence="2 3">
    <name type="scientific">Methylomonas koyamae</name>
    <dbReference type="NCBI Taxonomy" id="702114"/>
    <lineage>
        <taxon>Bacteria</taxon>
        <taxon>Pseudomonadati</taxon>
        <taxon>Pseudomonadota</taxon>
        <taxon>Gammaproteobacteria</taxon>
        <taxon>Methylococcales</taxon>
        <taxon>Methylococcaceae</taxon>
        <taxon>Methylomonas</taxon>
    </lineage>
</organism>
<sequence length="118" mass="13755">MKDQTDQQTIELFPTPKRRGRPSTGKAKTNAERQADFRNRKAWRGGSDNNGHKLCHWWLDYRRFSELECLASYHGVTPQAMVEQLIQSADKQLISQLTQTAYFDYVDKKLHVTESKPE</sequence>
<keyword evidence="3" id="KW-1185">Reference proteome</keyword>
<evidence type="ECO:0000313" key="2">
    <source>
        <dbReference type="EMBL" id="OAI19983.1"/>
    </source>
</evidence>
<accession>A0A177NRQ7</accession>
<feature type="region of interest" description="Disordered" evidence="1">
    <location>
        <begin position="1"/>
        <end position="49"/>
    </location>
</feature>
<dbReference type="STRING" id="702114.A1355_03285"/>
<dbReference type="AlphaFoldDB" id="A0A177NRQ7"/>